<organism evidence="1 2">
    <name type="scientific">Pseudonocardia halophobica</name>
    <dbReference type="NCBI Taxonomy" id="29401"/>
    <lineage>
        <taxon>Bacteria</taxon>
        <taxon>Bacillati</taxon>
        <taxon>Actinomycetota</taxon>
        <taxon>Actinomycetes</taxon>
        <taxon>Pseudonocardiales</taxon>
        <taxon>Pseudonocardiaceae</taxon>
        <taxon>Pseudonocardia</taxon>
    </lineage>
</organism>
<evidence type="ECO:0000313" key="2">
    <source>
        <dbReference type="Proteomes" id="UP001143463"/>
    </source>
</evidence>
<proteinExistence type="predicted"/>
<dbReference type="Gene3D" id="4.10.410.40">
    <property type="match status" value="1"/>
</dbReference>
<evidence type="ECO:0000313" key="1">
    <source>
        <dbReference type="EMBL" id="GLL13471.1"/>
    </source>
</evidence>
<accession>A0A9W6L4E9</accession>
<reference evidence="1" key="1">
    <citation type="journal article" date="2014" name="Int. J. Syst. Evol. Microbiol.">
        <title>Complete genome sequence of Corynebacterium casei LMG S-19264T (=DSM 44701T), isolated from a smear-ripened cheese.</title>
        <authorList>
            <consortium name="US DOE Joint Genome Institute (JGI-PGF)"/>
            <person name="Walter F."/>
            <person name="Albersmeier A."/>
            <person name="Kalinowski J."/>
            <person name="Ruckert C."/>
        </authorList>
    </citation>
    <scope>NUCLEOTIDE SEQUENCE</scope>
    <source>
        <strain evidence="1">VKM Ac-1069</strain>
    </source>
</reference>
<sequence>MATVHGKSGSVLLATKDCSAFCNSIEFEQTADDHDVTTFGATGHVYAGGLTDGSVKLAGIYDNTALTGPRAAVQAVLGTTVALKYRPEGVGTGKPESSCQVLVKSYKESVPVDEMISWEAELTISGAVTVGAQV</sequence>
<protein>
    <submittedName>
        <fullName evidence="1">Uncharacterized protein</fullName>
    </submittedName>
</protein>
<keyword evidence="2" id="KW-1185">Reference proteome</keyword>
<dbReference type="Proteomes" id="UP001143463">
    <property type="component" value="Unassembled WGS sequence"/>
</dbReference>
<gene>
    <name evidence="1" type="ORF">GCM10017577_46150</name>
</gene>
<name>A0A9W6L4E9_9PSEU</name>
<dbReference type="RefSeq" id="WP_037046960.1">
    <property type="nucleotide sequence ID" value="NZ_BAAAUZ010000007.1"/>
</dbReference>
<dbReference type="EMBL" id="BSFQ01000022">
    <property type="protein sequence ID" value="GLL13471.1"/>
    <property type="molecule type" value="Genomic_DNA"/>
</dbReference>
<reference evidence="1" key="2">
    <citation type="submission" date="2023-01" db="EMBL/GenBank/DDBJ databases">
        <authorList>
            <person name="Sun Q."/>
            <person name="Evtushenko L."/>
        </authorList>
    </citation>
    <scope>NUCLEOTIDE SEQUENCE</scope>
    <source>
        <strain evidence="1">VKM Ac-1069</strain>
    </source>
</reference>
<comment type="caution">
    <text evidence="1">The sequence shown here is derived from an EMBL/GenBank/DDBJ whole genome shotgun (WGS) entry which is preliminary data.</text>
</comment>
<dbReference type="AlphaFoldDB" id="A0A9W6L4E9"/>